<dbReference type="FunFam" id="3.30.160.60:FF:000110">
    <property type="entry name" value="Zinc finger protein-like"/>
    <property type="match status" value="1"/>
</dbReference>
<dbReference type="eggNOG" id="KOG1721">
    <property type="taxonomic scope" value="Eukaryota"/>
</dbReference>
<dbReference type="OrthoDB" id="8922241at2759"/>
<sequence length="524" mass="55351">MWPVSRLQYQPQQGSAPDRSRDSGAFSHGFPQPDAVRQQGHPANYTYEGSSSALRNPIVYSQPAQQPWGMGASSSADYAEYPTASFMTPTGQRSQPPMNGQGPYLGNVNAGYGESSLASGSDPYPKVMSGSYDPPAETLWPLGPNSLDAFAGMPAPTGQVARLTLTSAADKNRFKARSSLPPPKQFKCSACDAIFSRNHDLKRHARIHLAVKPFPCGYCDKAFSRKDALKRHVLVKGCGIGNKKSSDNRKRAATLSKLENSESGSNSRAPYDGAPSRDFGHFRNDLQYQDGQQQGFQSEPGSSRSFPGRMDAAWPSTMSDGSNPGMNAEYASSRGANNDERAQAPHGLQMSSQAGLVPSYGSQHQSHPYPNFGMSGDDGLQQQQQRTQLAGGLVNAFPSPATTSTASPTDVHAKTGLAGNAGAPGSSDGLEHKLEARPVSRPGSGKLPHAAAYNAQPFPVAGSGDSGAMNAPGLAAGGYSMATVLSPSMGGGDLDAGNAHSMKRQQQQQQQQQFGSYYPDSAAN</sequence>
<evidence type="ECO:0000256" key="1">
    <source>
        <dbReference type="ARBA" id="ARBA00022723"/>
    </source>
</evidence>
<feature type="region of interest" description="Disordered" evidence="7">
    <location>
        <begin position="1"/>
        <end position="49"/>
    </location>
</feature>
<feature type="compositionally biased region" description="Polar residues" evidence="7">
    <location>
        <begin position="85"/>
        <end position="98"/>
    </location>
</feature>
<keyword evidence="5" id="KW-0539">Nucleus</keyword>
<dbReference type="InterPro" id="IPR013087">
    <property type="entry name" value="Znf_C2H2_type"/>
</dbReference>
<accession>R9PAS5</accession>
<evidence type="ECO:0000313" key="10">
    <source>
        <dbReference type="Proteomes" id="UP000014071"/>
    </source>
</evidence>
<evidence type="ECO:0000256" key="4">
    <source>
        <dbReference type="ARBA" id="ARBA00022833"/>
    </source>
</evidence>
<keyword evidence="2" id="KW-0677">Repeat</keyword>
<dbReference type="PROSITE" id="PS50157">
    <property type="entry name" value="ZINC_FINGER_C2H2_2"/>
    <property type="match status" value="2"/>
</dbReference>
<organism evidence="9 10">
    <name type="scientific">Pseudozyma hubeiensis (strain SY62)</name>
    <name type="common">Yeast</name>
    <dbReference type="NCBI Taxonomy" id="1305764"/>
    <lineage>
        <taxon>Eukaryota</taxon>
        <taxon>Fungi</taxon>
        <taxon>Dikarya</taxon>
        <taxon>Basidiomycota</taxon>
        <taxon>Ustilaginomycotina</taxon>
        <taxon>Ustilaginomycetes</taxon>
        <taxon>Ustilaginales</taxon>
        <taxon>Ustilaginaceae</taxon>
        <taxon>Pseudozyma</taxon>
    </lineage>
</organism>
<feature type="compositionally biased region" description="Low complexity" evidence="7">
    <location>
        <begin position="397"/>
        <end position="409"/>
    </location>
</feature>
<gene>
    <name evidence="9" type="ORF">PHSY_006070</name>
</gene>
<evidence type="ECO:0000256" key="6">
    <source>
        <dbReference type="PROSITE-ProRule" id="PRU00042"/>
    </source>
</evidence>
<evidence type="ECO:0000256" key="5">
    <source>
        <dbReference type="ARBA" id="ARBA00023242"/>
    </source>
</evidence>
<dbReference type="Proteomes" id="UP000014071">
    <property type="component" value="Unassembled WGS sequence"/>
</dbReference>
<feature type="region of interest" description="Disordered" evidence="7">
    <location>
        <begin position="256"/>
        <end position="341"/>
    </location>
</feature>
<name>R9PAS5_PSEHS</name>
<feature type="region of interest" description="Disordered" evidence="7">
    <location>
        <begin position="85"/>
        <end position="107"/>
    </location>
</feature>
<dbReference type="SUPFAM" id="SSF57667">
    <property type="entry name" value="beta-beta-alpha zinc fingers"/>
    <property type="match status" value="1"/>
</dbReference>
<dbReference type="PANTHER" id="PTHR24388:SF104">
    <property type="entry name" value="AT-RICH BINDING PROTEIN-RELATED"/>
    <property type="match status" value="1"/>
</dbReference>
<reference evidence="10" key="1">
    <citation type="journal article" date="2013" name="Genome Announc.">
        <title>Draft genome sequence of the basidiomycetous yeast-like fungus Pseudozyma hubeiensis SY62, which produces an abundant amount of the biosurfactant mannosylerythritol lipids.</title>
        <authorList>
            <person name="Konishi M."/>
            <person name="Hatada Y."/>
            <person name="Horiuchi J."/>
        </authorList>
    </citation>
    <scope>NUCLEOTIDE SEQUENCE [LARGE SCALE GENOMIC DNA]</scope>
    <source>
        <strain evidence="10">SY62</strain>
    </source>
</reference>
<feature type="compositionally biased region" description="Low complexity" evidence="7">
    <location>
        <begin position="287"/>
        <end position="297"/>
    </location>
</feature>
<feature type="domain" description="C2H2-type" evidence="8">
    <location>
        <begin position="214"/>
        <end position="232"/>
    </location>
</feature>
<dbReference type="PROSITE" id="PS00028">
    <property type="entry name" value="ZINC_FINGER_C2H2_1"/>
    <property type="match status" value="1"/>
</dbReference>
<dbReference type="RefSeq" id="XP_012192063.1">
    <property type="nucleotide sequence ID" value="XM_012336673.1"/>
</dbReference>
<evidence type="ECO:0000256" key="3">
    <source>
        <dbReference type="ARBA" id="ARBA00022771"/>
    </source>
</evidence>
<dbReference type="Pfam" id="PF00096">
    <property type="entry name" value="zf-C2H2"/>
    <property type="match status" value="2"/>
</dbReference>
<feature type="domain" description="C2H2-type" evidence="8">
    <location>
        <begin position="186"/>
        <end position="213"/>
    </location>
</feature>
<evidence type="ECO:0000256" key="7">
    <source>
        <dbReference type="SAM" id="MobiDB-lite"/>
    </source>
</evidence>
<dbReference type="AlphaFoldDB" id="R9PAS5"/>
<feature type="region of interest" description="Disordered" evidence="7">
    <location>
        <begin position="485"/>
        <end position="524"/>
    </location>
</feature>
<dbReference type="GeneID" id="24111342"/>
<dbReference type="EMBL" id="DF238820">
    <property type="protein sequence ID" value="GAC98476.1"/>
    <property type="molecule type" value="Genomic_DNA"/>
</dbReference>
<dbReference type="InterPro" id="IPR036236">
    <property type="entry name" value="Znf_C2H2_sf"/>
</dbReference>
<dbReference type="GO" id="GO:0008270">
    <property type="term" value="F:zinc ion binding"/>
    <property type="evidence" value="ECO:0007669"/>
    <property type="project" value="UniProtKB-KW"/>
</dbReference>
<keyword evidence="10" id="KW-1185">Reference proteome</keyword>
<protein>
    <submittedName>
        <fullName evidence="9">Potential zinc finger protein</fullName>
    </submittedName>
</protein>
<dbReference type="SMART" id="SM00355">
    <property type="entry name" value="ZnF_C2H2"/>
    <property type="match status" value="2"/>
</dbReference>
<dbReference type="Gene3D" id="3.30.160.60">
    <property type="entry name" value="Classic Zinc Finger"/>
    <property type="match status" value="2"/>
</dbReference>
<evidence type="ECO:0000259" key="8">
    <source>
        <dbReference type="PROSITE" id="PS50157"/>
    </source>
</evidence>
<dbReference type="PANTHER" id="PTHR24388">
    <property type="entry name" value="ZINC FINGER PROTEIN"/>
    <property type="match status" value="1"/>
</dbReference>
<feature type="region of interest" description="Disordered" evidence="7">
    <location>
        <begin position="397"/>
        <end position="431"/>
    </location>
</feature>
<proteinExistence type="predicted"/>
<dbReference type="GO" id="GO:0000981">
    <property type="term" value="F:DNA-binding transcription factor activity, RNA polymerase II-specific"/>
    <property type="evidence" value="ECO:0007669"/>
    <property type="project" value="TreeGrafter"/>
</dbReference>
<evidence type="ECO:0000313" key="9">
    <source>
        <dbReference type="EMBL" id="GAC98476.1"/>
    </source>
</evidence>
<evidence type="ECO:0000256" key="2">
    <source>
        <dbReference type="ARBA" id="ARBA00022737"/>
    </source>
</evidence>
<dbReference type="InterPro" id="IPR050527">
    <property type="entry name" value="Snail/Krueppel_Znf"/>
</dbReference>
<feature type="compositionally biased region" description="Polar residues" evidence="7">
    <location>
        <begin position="257"/>
        <end position="268"/>
    </location>
</feature>
<keyword evidence="1" id="KW-0479">Metal-binding</keyword>
<dbReference type="STRING" id="1305764.R9PAS5"/>
<keyword evidence="3 6" id="KW-0863">Zinc-finger</keyword>
<dbReference type="GO" id="GO:0000978">
    <property type="term" value="F:RNA polymerase II cis-regulatory region sequence-specific DNA binding"/>
    <property type="evidence" value="ECO:0007669"/>
    <property type="project" value="TreeGrafter"/>
</dbReference>
<dbReference type="HOGENOM" id="CLU_496250_0_0_1"/>
<feature type="compositionally biased region" description="Polar residues" evidence="7">
    <location>
        <begin position="316"/>
        <end position="325"/>
    </location>
</feature>
<keyword evidence="4" id="KW-0862">Zinc</keyword>